<organism evidence="2 3">
    <name type="scientific">Fomitopsis schrenkii</name>
    <name type="common">Brown rot fungus</name>
    <dbReference type="NCBI Taxonomy" id="2126942"/>
    <lineage>
        <taxon>Eukaryota</taxon>
        <taxon>Fungi</taxon>
        <taxon>Dikarya</taxon>
        <taxon>Basidiomycota</taxon>
        <taxon>Agaricomycotina</taxon>
        <taxon>Agaricomycetes</taxon>
        <taxon>Polyporales</taxon>
        <taxon>Fomitopsis</taxon>
    </lineage>
</organism>
<reference evidence="2 3" key="1">
    <citation type="journal article" date="2012" name="Science">
        <title>The Paleozoic origin of enzymatic lignin decomposition reconstructed from 31 fungal genomes.</title>
        <authorList>
            <person name="Floudas D."/>
            <person name="Binder M."/>
            <person name="Riley R."/>
            <person name="Barry K."/>
            <person name="Blanchette R.A."/>
            <person name="Henrissat B."/>
            <person name="Martinez A.T."/>
            <person name="Otillar R."/>
            <person name="Spatafora J.W."/>
            <person name="Yadav J.S."/>
            <person name="Aerts A."/>
            <person name="Benoit I."/>
            <person name="Boyd A."/>
            <person name="Carlson A."/>
            <person name="Copeland A."/>
            <person name="Coutinho P.M."/>
            <person name="de Vries R.P."/>
            <person name="Ferreira P."/>
            <person name="Findley K."/>
            <person name="Foster B."/>
            <person name="Gaskell J."/>
            <person name="Glotzer D."/>
            <person name="Gorecki P."/>
            <person name="Heitman J."/>
            <person name="Hesse C."/>
            <person name="Hori C."/>
            <person name="Igarashi K."/>
            <person name="Jurgens J.A."/>
            <person name="Kallen N."/>
            <person name="Kersten P."/>
            <person name="Kohler A."/>
            <person name="Kuees U."/>
            <person name="Kumar T.K.A."/>
            <person name="Kuo A."/>
            <person name="LaButti K."/>
            <person name="Larrondo L.F."/>
            <person name="Lindquist E."/>
            <person name="Ling A."/>
            <person name="Lombard V."/>
            <person name="Lucas S."/>
            <person name="Lundell T."/>
            <person name="Martin R."/>
            <person name="McLaughlin D.J."/>
            <person name="Morgenstern I."/>
            <person name="Morin E."/>
            <person name="Murat C."/>
            <person name="Nagy L.G."/>
            <person name="Nolan M."/>
            <person name="Ohm R.A."/>
            <person name="Patyshakuliyeva A."/>
            <person name="Rokas A."/>
            <person name="Ruiz-Duenas F.J."/>
            <person name="Sabat G."/>
            <person name="Salamov A."/>
            <person name="Samejima M."/>
            <person name="Schmutz J."/>
            <person name="Slot J.C."/>
            <person name="St John F."/>
            <person name="Stenlid J."/>
            <person name="Sun H."/>
            <person name="Sun S."/>
            <person name="Syed K."/>
            <person name="Tsang A."/>
            <person name="Wiebenga A."/>
            <person name="Young D."/>
            <person name="Pisabarro A."/>
            <person name="Eastwood D.C."/>
            <person name="Martin F."/>
            <person name="Cullen D."/>
            <person name="Grigoriev I.V."/>
            <person name="Hibbett D.S."/>
        </authorList>
    </citation>
    <scope>NUCLEOTIDE SEQUENCE</scope>
    <source>
        <strain evidence="3">FP-58527</strain>
    </source>
</reference>
<dbReference type="AlphaFoldDB" id="S8E8B0"/>
<evidence type="ECO:0000256" key="1">
    <source>
        <dbReference type="SAM" id="MobiDB-lite"/>
    </source>
</evidence>
<dbReference type="InParanoid" id="S8E8B0"/>
<evidence type="ECO:0000313" key="3">
    <source>
        <dbReference type="Proteomes" id="UP000015241"/>
    </source>
</evidence>
<evidence type="ECO:0000313" key="2">
    <source>
        <dbReference type="EMBL" id="EPT01212.1"/>
    </source>
</evidence>
<protein>
    <submittedName>
        <fullName evidence="2">Uncharacterized protein</fullName>
    </submittedName>
</protein>
<accession>S8E8B0</accession>
<feature type="compositionally biased region" description="Basic and acidic residues" evidence="1">
    <location>
        <begin position="66"/>
        <end position="82"/>
    </location>
</feature>
<feature type="region of interest" description="Disordered" evidence="1">
    <location>
        <begin position="1"/>
        <end position="26"/>
    </location>
</feature>
<feature type="region of interest" description="Disordered" evidence="1">
    <location>
        <begin position="47"/>
        <end position="89"/>
    </location>
</feature>
<sequence>MTDTSNATYSDLRLHGQRTAEDPATHLPRIKLGVRILELDVGCGPDTASIDSTKRVEPQGSVVGVEHSEESPTPARRPDPLRTPRPSHGATCIFVSGIALAESQARVVGPRGGLQSQGHHGYVEHLVV</sequence>
<proteinExistence type="predicted"/>
<dbReference type="Proteomes" id="UP000015241">
    <property type="component" value="Unassembled WGS sequence"/>
</dbReference>
<dbReference type="EMBL" id="KE504143">
    <property type="protein sequence ID" value="EPT01212.1"/>
    <property type="molecule type" value="Genomic_DNA"/>
</dbReference>
<keyword evidence="3" id="KW-1185">Reference proteome</keyword>
<feature type="compositionally biased region" description="Basic and acidic residues" evidence="1">
    <location>
        <begin position="12"/>
        <end position="24"/>
    </location>
</feature>
<gene>
    <name evidence="2" type="ORF">FOMPIDRAFT_84874</name>
</gene>
<name>S8E8B0_FOMSC</name>
<dbReference type="HOGENOM" id="CLU_1959615_0_0_1"/>